<accession>A0A834X3G0</accession>
<dbReference type="PANTHER" id="PTHR31621">
    <property type="entry name" value="PROTEIN DMP3"/>
    <property type="match status" value="1"/>
</dbReference>
<reference evidence="7" key="1">
    <citation type="submission" date="2020-09" db="EMBL/GenBank/DDBJ databases">
        <title>Genome-Enabled Discovery of Anthraquinone Biosynthesis in Senna tora.</title>
        <authorList>
            <person name="Kang S.-H."/>
            <person name="Pandey R.P."/>
            <person name="Lee C.-M."/>
            <person name="Sim J.-S."/>
            <person name="Jeong J.-T."/>
            <person name="Choi B.-S."/>
            <person name="Jung M."/>
            <person name="Ginzburg D."/>
            <person name="Zhao K."/>
            <person name="Won S.Y."/>
            <person name="Oh T.-J."/>
            <person name="Yu Y."/>
            <person name="Kim N.-H."/>
            <person name="Lee O.R."/>
            <person name="Lee T.-H."/>
            <person name="Bashyal P."/>
            <person name="Kim T.-S."/>
            <person name="Lee W.-H."/>
            <person name="Kawkins C."/>
            <person name="Kim C.-K."/>
            <person name="Kim J.S."/>
            <person name="Ahn B.O."/>
            <person name="Rhee S.Y."/>
            <person name="Sohng J.K."/>
        </authorList>
    </citation>
    <scope>NUCLEOTIDE SEQUENCE</scope>
    <source>
        <tissue evidence="7">Leaf</tissue>
    </source>
</reference>
<dbReference type="InterPro" id="IPR007770">
    <property type="entry name" value="DMP"/>
</dbReference>
<evidence type="ECO:0000256" key="2">
    <source>
        <dbReference type="ARBA" id="ARBA00008707"/>
    </source>
</evidence>
<dbReference type="GO" id="GO:0010256">
    <property type="term" value="P:endomembrane system organization"/>
    <property type="evidence" value="ECO:0007669"/>
    <property type="project" value="TreeGrafter"/>
</dbReference>
<dbReference type="GO" id="GO:0016020">
    <property type="term" value="C:membrane"/>
    <property type="evidence" value="ECO:0007669"/>
    <property type="project" value="UniProtKB-SubCell"/>
</dbReference>
<keyword evidence="8" id="KW-1185">Reference proteome</keyword>
<comment type="caution">
    <text evidence="7">The sequence shown here is derived from an EMBL/GenBank/DDBJ whole genome shotgun (WGS) entry which is preliminary data.</text>
</comment>
<dbReference type="Proteomes" id="UP000634136">
    <property type="component" value="Unassembled WGS sequence"/>
</dbReference>
<keyword evidence="4 6" id="KW-1133">Transmembrane helix</keyword>
<sequence>MASSSSASSSSSISSKTLSGLGSLIKLLPTGTVFLFQFLNPVVTDNGHCNASNKSLTAALLTICAFNCCFSCFTDSYTAASDNNRRHYAIVTAQGLYPAPASDDKVNLNNYKLRLGDFVHAVLGLVVFAALGLLDSNTVRCFYPGFESTGKILLQVLPPVIGVAAGAVFMIFPNTRHGIGYPISTDDGEAAVEGADGEEGGGEGLVGGVAVAVVGDDGVEELEEEDGAGGEKLYEAS</sequence>
<dbReference type="GO" id="GO:0005737">
    <property type="term" value="C:cytoplasm"/>
    <property type="evidence" value="ECO:0007669"/>
    <property type="project" value="UniProtKB-ARBA"/>
</dbReference>
<feature type="transmembrane region" description="Helical" evidence="6">
    <location>
        <begin position="152"/>
        <end position="172"/>
    </location>
</feature>
<evidence type="ECO:0000256" key="4">
    <source>
        <dbReference type="ARBA" id="ARBA00022989"/>
    </source>
</evidence>
<keyword evidence="3 6" id="KW-0812">Transmembrane</keyword>
<organism evidence="7 8">
    <name type="scientific">Senna tora</name>
    <dbReference type="NCBI Taxonomy" id="362788"/>
    <lineage>
        <taxon>Eukaryota</taxon>
        <taxon>Viridiplantae</taxon>
        <taxon>Streptophyta</taxon>
        <taxon>Embryophyta</taxon>
        <taxon>Tracheophyta</taxon>
        <taxon>Spermatophyta</taxon>
        <taxon>Magnoliopsida</taxon>
        <taxon>eudicotyledons</taxon>
        <taxon>Gunneridae</taxon>
        <taxon>Pentapetalae</taxon>
        <taxon>rosids</taxon>
        <taxon>fabids</taxon>
        <taxon>Fabales</taxon>
        <taxon>Fabaceae</taxon>
        <taxon>Caesalpinioideae</taxon>
        <taxon>Cassia clade</taxon>
        <taxon>Senna</taxon>
    </lineage>
</organism>
<name>A0A834X3G0_9FABA</name>
<evidence type="ECO:0000313" key="7">
    <source>
        <dbReference type="EMBL" id="KAF7837184.1"/>
    </source>
</evidence>
<gene>
    <name evidence="7" type="ORF">G2W53_005666</name>
</gene>
<evidence type="ECO:0000313" key="8">
    <source>
        <dbReference type="Proteomes" id="UP000634136"/>
    </source>
</evidence>
<evidence type="ECO:0000256" key="5">
    <source>
        <dbReference type="ARBA" id="ARBA00023136"/>
    </source>
</evidence>
<feature type="transmembrane region" description="Helical" evidence="6">
    <location>
        <begin position="115"/>
        <end position="132"/>
    </location>
</feature>
<comment type="similarity">
    <text evidence="2">Belongs to the plant DMP1 protein family.</text>
</comment>
<protein>
    <submittedName>
        <fullName evidence="7">Protein DMP2-like</fullName>
    </submittedName>
</protein>
<dbReference type="Pfam" id="PF05078">
    <property type="entry name" value="DUF679"/>
    <property type="match status" value="1"/>
</dbReference>
<evidence type="ECO:0000256" key="6">
    <source>
        <dbReference type="SAM" id="Phobius"/>
    </source>
</evidence>
<evidence type="ECO:0000256" key="1">
    <source>
        <dbReference type="ARBA" id="ARBA00004141"/>
    </source>
</evidence>
<keyword evidence="5 6" id="KW-0472">Membrane</keyword>
<dbReference type="OrthoDB" id="1928191at2759"/>
<evidence type="ECO:0000256" key="3">
    <source>
        <dbReference type="ARBA" id="ARBA00022692"/>
    </source>
</evidence>
<comment type="subcellular location">
    <subcellularLocation>
        <location evidence="1">Membrane</location>
        <topology evidence="1">Multi-pass membrane protein</topology>
    </subcellularLocation>
</comment>
<dbReference type="PANTHER" id="PTHR31621:SF66">
    <property type="entry name" value="PROTEIN DMP2"/>
    <property type="match status" value="1"/>
</dbReference>
<proteinExistence type="inferred from homology"/>
<dbReference type="AlphaFoldDB" id="A0A834X3G0"/>
<dbReference type="EMBL" id="JAAIUW010000003">
    <property type="protein sequence ID" value="KAF7837184.1"/>
    <property type="molecule type" value="Genomic_DNA"/>
</dbReference>